<evidence type="ECO:0000256" key="1">
    <source>
        <dbReference type="ARBA" id="ARBA00007569"/>
    </source>
</evidence>
<keyword evidence="9" id="KW-1185">Reference proteome</keyword>
<dbReference type="GO" id="GO:0008137">
    <property type="term" value="F:NADH dehydrogenase (ubiquinone) activity"/>
    <property type="evidence" value="ECO:0007669"/>
    <property type="project" value="InterPro"/>
</dbReference>
<feature type="compositionally biased region" description="Acidic residues" evidence="6">
    <location>
        <begin position="226"/>
        <end position="239"/>
    </location>
</feature>
<keyword evidence="3 5" id="KW-0874">Quinone</keyword>
<dbReference type="Gene3D" id="3.30.460.80">
    <property type="entry name" value="NADH:ubiquinone oxidoreductase, 30kDa subunit"/>
    <property type="match status" value="1"/>
</dbReference>
<comment type="similarity">
    <text evidence="1 3 4">Belongs to the complex I 30 kDa subunit family.</text>
</comment>
<organism evidence="8 9">
    <name type="scientific">Solemya elarraichensis gill symbiont</name>
    <dbReference type="NCBI Taxonomy" id="1918949"/>
    <lineage>
        <taxon>Bacteria</taxon>
        <taxon>Pseudomonadati</taxon>
        <taxon>Pseudomonadota</taxon>
        <taxon>Gammaproteobacteria</taxon>
        <taxon>sulfur-oxidizing symbionts</taxon>
    </lineage>
</organism>
<dbReference type="InterPro" id="IPR010218">
    <property type="entry name" value="NADH_DH_suC"/>
</dbReference>
<keyword evidence="3" id="KW-1003">Cell membrane</keyword>
<dbReference type="GO" id="GO:0048038">
    <property type="term" value="F:quinone binding"/>
    <property type="evidence" value="ECO:0007669"/>
    <property type="project" value="UniProtKB-KW"/>
</dbReference>
<evidence type="ECO:0000256" key="3">
    <source>
        <dbReference type="HAMAP-Rule" id="MF_01357"/>
    </source>
</evidence>
<accession>A0A1T2L0F6</accession>
<protein>
    <recommendedName>
        <fullName evidence="3">NADH-quinone oxidoreductase subunit C</fullName>
        <ecNumber evidence="3">7.1.1.-</ecNumber>
    </recommendedName>
    <alternativeName>
        <fullName evidence="3">NADH dehydrogenase I subunit C</fullName>
    </alternativeName>
    <alternativeName>
        <fullName evidence="3">NDH-1 subunit C</fullName>
    </alternativeName>
</protein>
<comment type="caution">
    <text evidence="8">The sequence shown here is derived from an EMBL/GenBank/DDBJ whole genome shotgun (WGS) entry which is preliminary data.</text>
</comment>
<dbReference type="PROSITE" id="PS00542">
    <property type="entry name" value="COMPLEX1_30K"/>
    <property type="match status" value="1"/>
</dbReference>
<dbReference type="NCBIfam" id="NF004730">
    <property type="entry name" value="PRK06074.1-1"/>
    <property type="match status" value="1"/>
</dbReference>
<feature type="region of interest" description="Disordered" evidence="6">
    <location>
        <begin position="218"/>
        <end position="239"/>
    </location>
</feature>
<reference evidence="8 9" key="1">
    <citation type="submission" date="2016-11" db="EMBL/GenBank/DDBJ databases">
        <title>Mixed transmission modes and dynamic genome evolution in an obligate animal-bacterial symbiosis.</title>
        <authorList>
            <person name="Russell S.L."/>
            <person name="Corbett-Detig R.B."/>
            <person name="Cavanaugh C.M."/>
        </authorList>
    </citation>
    <scope>NUCLEOTIDE SEQUENCE [LARGE SCALE GENOMIC DNA]</scope>
    <source>
        <strain evidence="8">Sp-SM6</strain>
    </source>
</reference>
<dbReference type="PANTHER" id="PTHR10884">
    <property type="entry name" value="NADH DEHYDROGENASE UBIQUINONE IRON-SULFUR PROTEIN 3"/>
    <property type="match status" value="1"/>
</dbReference>
<gene>
    <name evidence="3" type="primary">nuoC</name>
    <name evidence="8" type="ORF">BOW52_08335</name>
</gene>
<evidence type="ECO:0000313" key="8">
    <source>
        <dbReference type="EMBL" id="OOZ38568.1"/>
    </source>
</evidence>
<dbReference type="EC" id="7.1.1.-" evidence="3"/>
<evidence type="ECO:0000256" key="5">
    <source>
        <dbReference type="RuleBase" id="RU003582"/>
    </source>
</evidence>
<keyword evidence="3" id="KW-0830">Ubiquinone</keyword>
<dbReference type="HAMAP" id="MF_01357">
    <property type="entry name" value="NDH1_NuoC"/>
    <property type="match status" value="1"/>
</dbReference>
<dbReference type="AlphaFoldDB" id="A0A1T2L0F6"/>
<dbReference type="Proteomes" id="UP000190198">
    <property type="component" value="Unassembled WGS sequence"/>
</dbReference>
<dbReference type="Pfam" id="PF00329">
    <property type="entry name" value="Complex1_30kDa"/>
    <property type="match status" value="1"/>
</dbReference>
<dbReference type="InterPro" id="IPR020396">
    <property type="entry name" value="NADH_UbQ_OxRdtase_CS"/>
</dbReference>
<dbReference type="SUPFAM" id="SSF143243">
    <property type="entry name" value="Nqo5-like"/>
    <property type="match status" value="1"/>
</dbReference>
<keyword evidence="2 3" id="KW-0813">Transport</keyword>
<keyword evidence="3" id="KW-0472">Membrane</keyword>
<comment type="subunit">
    <text evidence="3">NDH-1 is composed of 14 different subunits. Subunits NuoB, C, D, E, F, and G constitute the peripheral sector of the complex.</text>
</comment>
<evidence type="ECO:0000256" key="4">
    <source>
        <dbReference type="RuleBase" id="RU003456"/>
    </source>
</evidence>
<keyword evidence="3 4" id="KW-1278">Translocase</keyword>
<dbReference type="InterPro" id="IPR001268">
    <property type="entry name" value="NADH_UbQ_OxRdtase_30kDa_su"/>
</dbReference>
<name>A0A1T2L0F6_9GAMM</name>
<dbReference type="PANTHER" id="PTHR10884:SF14">
    <property type="entry name" value="NADH DEHYDROGENASE [UBIQUINONE] IRON-SULFUR PROTEIN 3, MITOCHONDRIAL"/>
    <property type="match status" value="1"/>
</dbReference>
<comment type="catalytic activity">
    <reaction evidence="3 5">
        <text>a quinone + NADH + 5 H(+)(in) = a quinol + NAD(+) + 4 H(+)(out)</text>
        <dbReference type="Rhea" id="RHEA:57888"/>
        <dbReference type="ChEBI" id="CHEBI:15378"/>
        <dbReference type="ChEBI" id="CHEBI:24646"/>
        <dbReference type="ChEBI" id="CHEBI:57540"/>
        <dbReference type="ChEBI" id="CHEBI:57945"/>
        <dbReference type="ChEBI" id="CHEBI:132124"/>
    </reaction>
</comment>
<dbReference type="NCBIfam" id="TIGR01961">
    <property type="entry name" value="NuoC_fam"/>
    <property type="match status" value="1"/>
</dbReference>
<dbReference type="OrthoDB" id="9803286at2"/>
<evidence type="ECO:0000256" key="6">
    <source>
        <dbReference type="SAM" id="MobiDB-lite"/>
    </source>
</evidence>
<dbReference type="GO" id="GO:0005886">
    <property type="term" value="C:plasma membrane"/>
    <property type="evidence" value="ECO:0007669"/>
    <property type="project" value="UniProtKB-SubCell"/>
</dbReference>
<keyword evidence="3 4" id="KW-0520">NAD</keyword>
<comment type="subcellular location">
    <subcellularLocation>
        <location evidence="3">Cell membrane</location>
        <topology evidence="3">Peripheral membrane protein</topology>
        <orientation evidence="3">Cytoplasmic side</orientation>
    </subcellularLocation>
</comment>
<comment type="function">
    <text evidence="3">NDH-1 shuttles electrons from NADH, via FMN and iron-sulfur (Fe-S) centers, to quinones in the respiratory chain. The immediate electron acceptor for the enzyme in this species is believed to be ubiquinone. Couples the redox reaction to proton translocation (for every two electrons transferred, four hydrogen ions are translocated across the cytoplasmic membrane), and thus conserves the redox energy in a proton gradient.</text>
</comment>
<evidence type="ECO:0000313" key="9">
    <source>
        <dbReference type="Proteomes" id="UP000190198"/>
    </source>
</evidence>
<dbReference type="GO" id="GO:0050136">
    <property type="term" value="F:NADH dehydrogenase (quinone) (non-electrogenic) activity"/>
    <property type="evidence" value="ECO:0007669"/>
    <property type="project" value="UniProtKB-UniRule"/>
</dbReference>
<evidence type="ECO:0000259" key="7">
    <source>
        <dbReference type="Pfam" id="PF00329"/>
    </source>
</evidence>
<feature type="domain" description="NADH:ubiquinone oxidoreductase 30kDa subunit" evidence="7">
    <location>
        <begin position="36"/>
        <end position="182"/>
    </location>
</feature>
<dbReference type="RefSeq" id="WP_078477284.1">
    <property type="nucleotide sequence ID" value="NZ_MPRK01000169.1"/>
</dbReference>
<dbReference type="EMBL" id="MPRK01000169">
    <property type="protein sequence ID" value="OOZ38568.1"/>
    <property type="molecule type" value="Genomic_DNA"/>
</dbReference>
<proteinExistence type="inferred from homology"/>
<dbReference type="InterPro" id="IPR037232">
    <property type="entry name" value="NADH_quin_OxRdtase_su_C/D-like"/>
</dbReference>
<sequence length="239" mass="27977">MTLAERLDELADELEEIFEEEEDISFNRELEEITLEVPRDKLFETMKTLRNARSLQFDTCIDVCGVDLSAYGMSEWATSNDGFCRGVDRRMFSPEPASRFAVVYHLLSVVKNHRIRVKTLLDSDYPVVDSVVDLWAAANWFEREAFDLLGILFQGHPDLRRILTDYGFIGHPLRKDFPLEGEVEMRYDPEQRRVVYEPVSIEMRTLVPRVIRHDNRYEEGWKPEEPEVEEVEEEGEADV</sequence>
<evidence type="ECO:0000256" key="2">
    <source>
        <dbReference type="ARBA" id="ARBA00022448"/>
    </source>
</evidence>